<dbReference type="Gene3D" id="1.10.3680.10">
    <property type="entry name" value="TerB-like"/>
    <property type="match status" value="1"/>
</dbReference>
<dbReference type="HAMAP" id="MF_01153">
    <property type="entry name" value="DjlA"/>
    <property type="match status" value="1"/>
</dbReference>
<accession>A0ABX0GHQ9</accession>
<feature type="topological domain" description="Periplasmic" evidence="7">
    <location>
        <begin position="1"/>
        <end position="6"/>
    </location>
</feature>
<dbReference type="EMBL" id="PUJU01000015">
    <property type="protein sequence ID" value="NHB87892.1"/>
    <property type="molecule type" value="Genomic_DNA"/>
</dbReference>
<evidence type="ECO:0000256" key="3">
    <source>
        <dbReference type="ARBA" id="ARBA00022692"/>
    </source>
</evidence>
<keyword evidence="5 7" id="KW-0472">Membrane</keyword>
<feature type="transmembrane region" description="Helical" evidence="8">
    <location>
        <begin position="7"/>
        <end position="33"/>
    </location>
</feature>
<comment type="subunit">
    <text evidence="7">Homodimer.</text>
</comment>
<dbReference type="Gene3D" id="1.10.287.110">
    <property type="entry name" value="DnaJ domain"/>
    <property type="match status" value="1"/>
</dbReference>
<dbReference type="InterPro" id="IPR029024">
    <property type="entry name" value="TerB-like"/>
</dbReference>
<keyword evidence="3 7" id="KW-0812">Transmembrane</keyword>
<evidence type="ECO:0000313" key="11">
    <source>
        <dbReference type="Proteomes" id="UP000697802"/>
    </source>
</evidence>
<dbReference type="SUPFAM" id="SSF46565">
    <property type="entry name" value="Chaperone J-domain"/>
    <property type="match status" value="1"/>
</dbReference>
<dbReference type="Pfam" id="PF00226">
    <property type="entry name" value="DnaJ"/>
    <property type="match status" value="1"/>
</dbReference>
<evidence type="ECO:0000256" key="2">
    <source>
        <dbReference type="ARBA" id="ARBA00022519"/>
    </source>
</evidence>
<keyword evidence="2 7" id="KW-0997">Cell inner membrane</keyword>
<dbReference type="SMART" id="SM00271">
    <property type="entry name" value="DnaJ"/>
    <property type="match status" value="1"/>
</dbReference>
<dbReference type="InterPro" id="IPR007791">
    <property type="entry name" value="DjlA_N"/>
</dbReference>
<evidence type="ECO:0000256" key="7">
    <source>
        <dbReference type="HAMAP-Rule" id="MF_01153"/>
    </source>
</evidence>
<dbReference type="PROSITE" id="PS50076">
    <property type="entry name" value="DNAJ_2"/>
    <property type="match status" value="1"/>
</dbReference>
<dbReference type="PRINTS" id="PR00625">
    <property type="entry name" value="JDOMAIN"/>
</dbReference>
<evidence type="ECO:0000259" key="9">
    <source>
        <dbReference type="PROSITE" id="PS50076"/>
    </source>
</evidence>
<dbReference type="Proteomes" id="UP000697802">
    <property type="component" value="Unassembled WGS sequence"/>
</dbReference>
<sequence length="273" mass="31051">MHYWGKLLGLIFGVMSGAGFWGIVIGLFIGHLFDRASVRRNQGFFADNQSRQMLFFSSTFQVMGHITKSKGRVTETDIQLASQLMDRMQLHGQARTAAQHAFREGKELNFPLRETLRQLRRACFGRSDLIRMFLEIQLQAAFSDGQLHPNERNVLFIIADELRISRSQFEQFLAMMEGGRNFGGGGEWQQQQYGSYQRAAQGPTLADACKVLGVRESDDVTTIKRAYRKLMSEHHPDKLVAKGLPPEMMEIAKQKAQSIQAAYDLIKKEKGFK</sequence>
<dbReference type="PANTHER" id="PTHR24074">
    <property type="entry name" value="CO-CHAPERONE PROTEIN DJLA"/>
    <property type="match status" value="1"/>
</dbReference>
<organism evidence="10 11">
    <name type="scientific">Photorhabdus tasmaniensis</name>
    <dbReference type="NCBI Taxonomy" id="1004159"/>
    <lineage>
        <taxon>Bacteria</taxon>
        <taxon>Pseudomonadati</taxon>
        <taxon>Pseudomonadota</taxon>
        <taxon>Gammaproteobacteria</taxon>
        <taxon>Enterobacterales</taxon>
        <taxon>Morganellaceae</taxon>
        <taxon>Photorhabdus</taxon>
    </lineage>
</organism>
<keyword evidence="1 7" id="KW-1003">Cell membrane</keyword>
<proteinExistence type="inferred from homology"/>
<evidence type="ECO:0000256" key="4">
    <source>
        <dbReference type="ARBA" id="ARBA00022989"/>
    </source>
</evidence>
<comment type="function">
    <text evidence="7">Regulatory DnaK co-chaperone. Direct interaction between DnaK and DjlA is needed for the induction of the wcaABCDE operon, involved in the synthesis of a colanic acid polysaccharide capsule, possibly through activation of the RcsB/RcsC phosphotransfer signaling pathway. The colanic acid capsule may help the bacterium survive conditions outside the host.</text>
</comment>
<evidence type="ECO:0000256" key="8">
    <source>
        <dbReference type="SAM" id="Phobius"/>
    </source>
</evidence>
<evidence type="ECO:0000313" key="10">
    <source>
        <dbReference type="EMBL" id="NHB87892.1"/>
    </source>
</evidence>
<dbReference type="Pfam" id="PF05099">
    <property type="entry name" value="TerB"/>
    <property type="match status" value="1"/>
</dbReference>
<feature type="domain" description="J" evidence="9">
    <location>
        <begin position="207"/>
        <end position="273"/>
    </location>
</feature>
<dbReference type="InterPro" id="IPR036869">
    <property type="entry name" value="J_dom_sf"/>
</dbReference>
<evidence type="ECO:0000256" key="6">
    <source>
        <dbReference type="ARBA" id="ARBA00023186"/>
    </source>
</evidence>
<comment type="domain">
    <text evidence="7">The transmembrane domain is a dimerization domain.</text>
</comment>
<dbReference type="InterPro" id="IPR001623">
    <property type="entry name" value="DnaJ_domain"/>
</dbReference>
<dbReference type="CDD" id="cd07316">
    <property type="entry name" value="terB_like_DjlA"/>
    <property type="match status" value="1"/>
</dbReference>
<reference evidence="10 11" key="1">
    <citation type="submission" date="2018-02" db="EMBL/GenBank/DDBJ databases">
        <authorList>
            <person name="Machado R.A."/>
        </authorList>
    </citation>
    <scope>NUCLEOTIDE SEQUENCE [LARGE SCALE GENOMIC DNA]</scope>
    <source>
        <strain evidence="10 11">T327</strain>
    </source>
</reference>
<dbReference type="NCBIfam" id="NF006948">
    <property type="entry name" value="PRK09430.1"/>
    <property type="match status" value="1"/>
</dbReference>
<keyword evidence="4 7" id="KW-1133">Transmembrane helix</keyword>
<dbReference type="InterPro" id="IPR050817">
    <property type="entry name" value="DjlA_DnaK_co-chaperone"/>
</dbReference>
<evidence type="ECO:0000256" key="1">
    <source>
        <dbReference type="ARBA" id="ARBA00022475"/>
    </source>
</evidence>
<dbReference type="InterPro" id="IPR023749">
    <property type="entry name" value="DjlA"/>
</dbReference>
<name>A0ABX0GHQ9_9GAMM</name>
<protein>
    <recommendedName>
        <fullName evidence="7">Co-chaperone protein DjlA</fullName>
    </recommendedName>
</protein>
<keyword evidence="11" id="KW-1185">Reference proteome</keyword>
<comment type="caution">
    <text evidence="10">The sequence shown here is derived from an EMBL/GenBank/DDBJ whole genome shotgun (WGS) entry which is preliminary data.</text>
</comment>
<dbReference type="CDD" id="cd06257">
    <property type="entry name" value="DnaJ"/>
    <property type="match status" value="1"/>
</dbReference>
<keyword evidence="6 7" id="KW-0143">Chaperone</keyword>
<dbReference type="RefSeq" id="WP_133813694.1">
    <property type="nucleotide sequence ID" value="NZ_CAWPIF010000015.1"/>
</dbReference>
<gene>
    <name evidence="7" type="primary">djlA</name>
    <name evidence="10" type="ORF">C5471_09305</name>
</gene>
<feature type="topological domain" description="Cytoplasmic" evidence="7">
    <location>
        <begin position="32"/>
        <end position="273"/>
    </location>
</feature>
<comment type="subcellular location">
    <subcellularLocation>
        <location evidence="7">Cell inner membrane</location>
        <topology evidence="7">Single-pass type III membrane protein</topology>
    </subcellularLocation>
</comment>
<evidence type="ECO:0000256" key="5">
    <source>
        <dbReference type="ARBA" id="ARBA00023136"/>
    </source>
</evidence>